<comment type="subcellular location">
    <subcellularLocation>
        <location evidence="1 9">Bacterial flagellum basal body</location>
    </subcellularLocation>
    <subcellularLocation>
        <location evidence="2">Cell membrane</location>
        <topology evidence="2">Multi-pass membrane protein</topology>
    </subcellularLocation>
</comment>
<dbReference type="InterPro" id="IPR006182">
    <property type="entry name" value="FliF_N_dom"/>
</dbReference>
<accession>A0A346XUH9</accession>
<keyword evidence="5 10" id="KW-0812">Transmembrane</keyword>
<evidence type="ECO:0000256" key="4">
    <source>
        <dbReference type="ARBA" id="ARBA00022475"/>
    </source>
</evidence>
<sequence>MADTTTRERSPQQLAEQARDKANGILSGFTTGQKTTTALAIIALLAAGMFFMRWVSEPSMAPLFTNLEAEDAAAITDELTARGVDYQLSDGGRTVMVPRSDQLGLRLDMSSAGLVPSNTAGYSLLDENGITTSEFQMRVDYQRAVEGELSRTISAMEAVESAMVHLVIPEEDLFVQDNERATASVLLNTMGDLTPMQVQAIVNLVSGSVQGLTADQVTVTDASGNLLHQPGEDGTSAAAGDMRQYQTSTFESRLAADVETMLQQVVGPNNAVVTVTADLNFDRIQQTTETFGNAAGGVNGIPLESTTTTESYEGVGAPSVGVLGPDGQPLVGAEGETTNYTLSDGSTRFAVDRSVQDILSAPGSVDRLSVAVLLDANREGADAAQVQALVEAAVGFDAVRGDVIEVSALPFDATAAEDAAAAAEEAAAAAGQERMFDLIRTIGSVLIVMIVLFLAWRSARKSLPQRQAETIPLDLASLEAGSDDDAAEVLSDEELNQLEAGPDLTDEVTSLIDGQGDDMAGLLRGWMSA</sequence>
<dbReference type="InterPro" id="IPR013556">
    <property type="entry name" value="Flag_M-ring_C"/>
</dbReference>
<keyword evidence="6 10" id="KW-1133">Transmembrane helix</keyword>
<keyword evidence="13" id="KW-0966">Cell projection</keyword>
<dbReference type="Pfam" id="PF08345">
    <property type="entry name" value="YscJ_FliF_C"/>
    <property type="match status" value="1"/>
</dbReference>
<dbReference type="Gene3D" id="3.30.300.30">
    <property type="match status" value="1"/>
</dbReference>
<dbReference type="OrthoDB" id="9807026at2"/>
<dbReference type="RefSeq" id="WP_114590612.1">
    <property type="nucleotide sequence ID" value="NZ_CP031165.1"/>
</dbReference>
<keyword evidence="14" id="KW-1185">Reference proteome</keyword>
<dbReference type="GO" id="GO:0003774">
    <property type="term" value="F:cytoskeletal motor activity"/>
    <property type="evidence" value="ECO:0007669"/>
    <property type="project" value="InterPro"/>
</dbReference>
<feature type="domain" description="Flagellar M-ring C-terminal" evidence="12">
    <location>
        <begin position="262"/>
        <end position="411"/>
    </location>
</feature>
<keyword evidence="13" id="KW-0969">Cilium</keyword>
<dbReference type="InterPro" id="IPR045851">
    <property type="entry name" value="AMP-bd_C_sf"/>
</dbReference>
<evidence type="ECO:0000256" key="1">
    <source>
        <dbReference type="ARBA" id="ARBA00004117"/>
    </source>
</evidence>
<evidence type="ECO:0000256" key="3">
    <source>
        <dbReference type="ARBA" id="ARBA00007971"/>
    </source>
</evidence>
<dbReference type="GO" id="GO:0071973">
    <property type="term" value="P:bacterial-type flagellum-dependent cell motility"/>
    <property type="evidence" value="ECO:0007669"/>
    <property type="project" value="InterPro"/>
</dbReference>
<comment type="function">
    <text evidence="9">The M ring may be actively involved in energy transduction.</text>
</comment>
<evidence type="ECO:0000256" key="9">
    <source>
        <dbReference type="PIRNR" id="PIRNR004862"/>
    </source>
</evidence>
<dbReference type="GO" id="GO:0005886">
    <property type="term" value="C:plasma membrane"/>
    <property type="evidence" value="ECO:0007669"/>
    <property type="project" value="UniProtKB-SubCell"/>
</dbReference>
<dbReference type="PANTHER" id="PTHR30046">
    <property type="entry name" value="FLAGELLAR M-RING PROTEIN"/>
    <property type="match status" value="1"/>
</dbReference>
<keyword evidence="8 9" id="KW-0975">Bacterial flagellum</keyword>
<keyword evidence="4" id="KW-1003">Cell membrane</keyword>
<feature type="transmembrane region" description="Helical" evidence="10">
    <location>
        <begin position="36"/>
        <end position="55"/>
    </location>
</feature>
<dbReference type="PIRSF" id="PIRSF004862">
    <property type="entry name" value="FliF"/>
    <property type="match status" value="1"/>
</dbReference>
<evidence type="ECO:0000256" key="6">
    <source>
        <dbReference type="ARBA" id="ARBA00022989"/>
    </source>
</evidence>
<evidence type="ECO:0000256" key="7">
    <source>
        <dbReference type="ARBA" id="ARBA00023136"/>
    </source>
</evidence>
<evidence type="ECO:0000256" key="2">
    <source>
        <dbReference type="ARBA" id="ARBA00004651"/>
    </source>
</evidence>
<gene>
    <name evidence="13" type="ORF">DVS28_a1176</name>
</gene>
<keyword evidence="7 10" id="KW-0472">Membrane</keyword>
<dbReference type="Proteomes" id="UP000264006">
    <property type="component" value="Chromosome"/>
</dbReference>
<evidence type="ECO:0000259" key="12">
    <source>
        <dbReference type="Pfam" id="PF08345"/>
    </source>
</evidence>
<keyword evidence="13" id="KW-0282">Flagellum</keyword>
<name>A0A346XUH9_9ACTN</name>
<dbReference type="InterPro" id="IPR043427">
    <property type="entry name" value="YscJ/FliF"/>
</dbReference>
<evidence type="ECO:0000313" key="14">
    <source>
        <dbReference type="Proteomes" id="UP000264006"/>
    </source>
</evidence>
<dbReference type="PRINTS" id="PR01009">
    <property type="entry name" value="FLGMRINGFLIF"/>
</dbReference>
<dbReference type="EMBL" id="CP031165">
    <property type="protein sequence ID" value="AXV05876.1"/>
    <property type="molecule type" value="Genomic_DNA"/>
</dbReference>
<evidence type="ECO:0000256" key="8">
    <source>
        <dbReference type="ARBA" id="ARBA00023143"/>
    </source>
</evidence>
<evidence type="ECO:0000256" key="5">
    <source>
        <dbReference type="ARBA" id="ARBA00022692"/>
    </source>
</evidence>
<evidence type="ECO:0000256" key="10">
    <source>
        <dbReference type="SAM" id="Phobius"/>
    </source>
</evidence>
<protein>
    <recommendedName>
        <fullName evidence="9">Flagellar M-ring protein</fullName>
    </recommendedName>
</protein>
<dbReference type="AlphaFoldDB" id="A0A346XUH9"/>
<dbReference type="InterPro" id="IPR000067">
    <property type="entry name" value="FlgMring_FliF"/>
</dbReference>
<proteinExistence type="inferred from homology"/>
<feature type="transmembrane region" description="Helical" evidence="10">
    <location>
        <begin position="438"/>
        <end position="456"/>
    </location>
</feature>
<feature type="domain" description="Flagellar M-ring N-terminal" evidence="11">
    <location>
        <begin position="56"/>
        <end position="228"/>
    </location>
</feature>
<dbReference type="KEGG" id="euz:DVS28_a1176"/>
<dbReference type="PANTHER" id="PTHR30046:SF0">
    <property type="entry name" value="FLAGELLAR M-RING PROTEIN"/>
    <property type="match status" value="1"/>
</dbReference>
<organism evidence="13 14">
    <name type="scientific">Euzebya pacifica</name>
    <dbReference type="NCBI Taxonomy" id="1608957"/>
    <lineage>
        <taxon>Bacteria</taxon>
        <taxon>Bacillati</taxon>
        <taxon>Actinomycetota</taxon>
        <taxon>Nitriliruptoria</taxon>
        <taxon>Euzebyales</taxon>
    </lineage>
</organism>
<comment type="similarity">
    <text evidence="3 9">Belongs to the FliF family.</text>
</comment>
<evidence type="ECO:0000313" key="13">
    <source>
        <dbReference type="EMBL" id="AXV05876.1"/>
    </source>
</evidence>
<dbReference type="GO" id="GO:0009431">
    <property type="term" value="C:bacterial-type flagellum basal body, MS ring"/>
    <property type="evidence" value="ECO:0007669"/>
    <property type="project" value="InterPro"/>
</dbReference>
<evidence type="ECO:0000259" key="11">
    <source>
        <dbReference type="Pfam" id="PF01514"/>
    </source>
</evidence>
<dbReference type="NCBIfam" id="TIGR00206">
    <property type="entry name" value="fliF"/>
    <property type="match status" value="1"/>
</dbReference>
<reference evidence="13 14" key="1">
    <citation type="submission" date="2018-09" db="EMBL/GenBank/DDBJ databases">
        <title>Complete genome sequence of Euzebya sp. DY32-46 isolated from seawater of Pacific Ocean.</title>
        <authorList>
            <person name="Xu L."/>
            <person name="Wu Y.-H."/>
            <person name="Xu X.-W."/>
        </authorList>
    </citation>
    <scope>NUCLEOTIDE SEQUENCE [LARGE SCALE GENOMIC DNA]</scope>
    <source>
        <strain evidence="13 14">DY32-46</strain>
    </source>
</reference>
<dbReference type="Pfam" id="PF01514">
    <property type="entry name" value="YscJ_FliF"/>
    <property type="match status" value="1"/>
</dbReference>